<dbReference type="Proteomes" id="UP000043763">
    <property type="component" value="Unassembled WGS sequence"/>
</dbReference>
<evidence type="ECO:0000256" key="7">
    <source>
        <dbReference type="ARBA" id="ARBA00023136"/>
    </source>
</evidence>
<comment type="subcellular location">
    <subcellularLocation>
        <location evidence="1 8">Cell membrane</location>
        <topology evidence="1 8">Multi-pass membrane protein</topology>
    </subcellularLocation>
</comment>
<evidence type="ECO:0000256" key="5">
    <source>
        <dbReference type="ARBA" id="ARBA00022692"/>
    </source>
</evidence>
<comment type="similarity">
    <text evidence="2">Belongs to the binding-protein-dependent transport system permease family. CysTW subfamily.</text>
</comment>
<proteinExistence type="inferred from homology"/>
<evidence type="ECO:0000256" key="8">
    <source>
        <dbReference type="RuleBase" id="RU363032"/>
    </source>
</evidence>
<keyword evidence="11" id="KW-1185">Reference proteome</keyword>
<feature type="transmembrane region" description="Helical" evidence="8">
    <location>
        <begin position="20"/>
        <end position="49"/>
    </location>
</feature>
<name>A0A0G4KAB8_9SPIR</name>
<organism evidence="10 11">
    <name type="scientific">Brachyspira suanatina</name>
    <dbReference type="NCBI Taxonomy" id="381802"/>
    <lineage>
        <taxon>Bacteria</taxon>
        <taxon>Pseudomonadati</taxon>
        <taxon>Spirochaetota</taxon>
        <taxon>Spirochaetia</taxon>
        <taxon>Brachyspirales</taxon>
        <taxon>Brachyspiraceae</taxon>
        <taxon>Brachyspira</taxon>
    </lineage>
</organism>
<dbReference type="GO" id="GO:0005886">
    <property type="term" value="C:plasma membrane"/>
    <property type="evidence" value="ECO:0007669"/>
    <property type="project" value="UniProtKB-SubCell"/>
</dbReference>
<evidence type="ECO:0000256" key="4">
    <source>
        <dbReference type="ARBA" id="ARBA00022475"/>
    </source>
</evidence>
<evidence type="ECO:0000256" key="1">
    <source>
        <dbReference type="ARBA" id="ARBA00004651"/>
    </source>
</evidence>
<feature type="transmembrane region" description="Helical" evidence="8">
    <location>
        <begin position="61"/>
        <end position="85"/>
    </location>
</feature>
<reference evidence="11" key="1">
    <citation type="submission" date="2015-04" db="EMBL/GenBank/DDBJ databases">
        <authorList>
            <person name="Mushtaq Mamoona"/>
        </authorList>
    </citation>
    <scope>NUCLEOTIDE SEQUENCE [LARGE SCALE GENOMIC DNA]</scope>
    <source>
        <strain evidence="11">AN4859/03</strain>
    </source>
</reference>
<dbReference type="AlphaFoldDB" id="A0A0G4KAB8"/>
<evidence type="ECO:0000256" key="2">
    <source>
        <dbReference type="ARBA" id="ARBA00007069"/>
    </source>
</evidence>
<dbReference type="PROSITE" id="PS50928">
    <property type="entry name" value="ABC_TM1"/>
    <property type="match status" value="1"/>
</dbReference>
<dbReference type="SUPFAM" id="SSF161098">
    <property type="entry name" value="MetI-like"/>
    <property type="match status" value="1"/>
</dbReference>
<dbReference type="Pfam" id="PF00528">
    <property type="entry name" value="BPD_transp_1"/>
    <property type="match status" value="1"/>
</dbReference>
<dbReference type="InterPro" id="IPR000515">
    <property type="entry name" value="MetI-like"/>
</dbReference>
<keyword evidence="4" id="KW-1003">Cell membrane</keyword>
<feature type="domain" description="ABC transmembrane type-1" evidence="9">
    <location>
        <begin position="23"/>
        <end position="217"/>
    </location>
</feature>
<keyword evidence="6 8" id="KW-1133">Transmembrane helix</keyword>
<feature type="transmembrane region" description="Helical" evidence="8">
    <location>
        <begin position="91"/>
        <end position="115"/>
    </location>
</feature>
<dbReference type="GO" id="GO:0048473">
    <property type="term" value="P:D-methionine transmembrane transport"/>
    <property type="evidence" value="ECO:0007669"/>
    <property type="project" value="TreeGrafter"/>
</dbReference>
<keyword evidence="7 8" id="KW-0472">Membrane</keyword>
<accession>A0A0G4KAB8</accession>
<dbReference type="PANTHER" id="PTHR30450:SF1">
    <property type="entry name" value="D-METHIONINE TRANSPORT SYSTEM PERMEASE PROTEIN METI-RELATED"/>
    <property type="match status" value="1"/>
</dbReference>
<protein>
    <submittedName>
        <fullName evidence="10">ABC transporter permease</fullName>
    </submittedName>
</protein>
<evidence type="ECO:0000313" key="10">
    <source>
        <dbReference type="EMBL" id="CRF35268.1"/>
    </source>
</evidence>
<dbReference type="PANTHER" id="PTHR30450">
    <property type="entry name" value="ABC TRANSPORTER PERMEASE"/>
    <property type="match status" value="1"/>
</dbReference>
<evidence type="ECO:0000313" key="11">
    <source>
        <dbReference type="Proteomes" id="UP000043763"/>
    </source>
</evidence>
<dbReference type="InterPro" id="IPR035906">
    <property type="entry name" value="MetI-like_sf"/>
</dbReference>
<keyword evidence="5 8" id="KW-0812">Transmembrane</keyword>
<evidence type="ECO:0000259" key="9">
    <source>
        <dbReference type="PROSITE" id="PS50928"/>
    </source>
</evidence>
<keyword evidence="3 8" id="KW-0813">Transport</keyword>
<gene>
    <name evidence="10" type="ORF">BRSU_2542</name>
</gene>
<dbReference type="OrthoDB" id="9793490at2"/>
<evidence type="ECO:0000256" key="6">
    <source>
        <dbReference type="ARBA" id="ARBA00022989"/>
    </source>
</evidence>
<dbReference type="FunFam" id="1.10.3720.10:FF:000002">
    <property type="entry name" value="D-methionine ABC transporter permease MetI"/>
    <property type="match status" value="1"/>
</dbReference>
<dbReference type="EMBL" id="CVLB01000003">
    <property type="protein sequence ID" value="CRF35268.1"/>
    <property type="molecule type" value="Genomic_DNA"/>
</dbReference>
<feature type="transmembrane region" description="Helical" evidence="8">
    <location>
        <begin position="198"/>
        <end position="221"/>
    </location>
</feature>
<sequence length="226" mass="24485">MLDMMNNLMPNVMADLPRLYQSIIQTFVMLFYSGVISFFIGGFLGVLLIVTKKFGIMENILLYEVLSKVINFFRAIPFIILLAMLVPLTRFIMGTAIGVKGAIIPLIFGTVPFFARQIESALSEVNPGLVEAAQSMGSSPIAIIFRVYLKESIAPIARGTTITIISLIGLTAMAGAVGAGGLGTYAIQSGYYRNKLDIIYVSVILLVILVGIIQAIGNFIVKKATH</sequence>
<dbReference type="Gene3D" id="1.10.3720.10">
    <property type="entry name" value="MetI-like"/>
    <property type="match status" value="1"/>
</dbReference>
<evidence type="ECO:0000256" key="3">
    <source>
        <dbReference type="ARBA" id="ARBA00022448"/>
    </source>
</evidence>
<dbReference type="InterPro" id="IPR051322">
    <property type="entry name" value="AA_ABC_Transporter_Permease"/>
</dbReference>
<feature type="transmembrane region" description="Helical" evidence="8">
    <location>
        <begin position="162"/>
        <end position="186"/>
    </location>
</feature>
<dbReference type="CDD" id="cd06261">
    <property type="entry name" value="TM_PBP2"/>
    <property type="match status" value="1"/>
</dbReference>
<dbReference type="RefSeq" id="WP_048595915.1">
    <property type="nucleotide sequence ID" value="NZ_CVLB01000003.1"/>
</dbReference>